<protein>
    <submittedName>
        <fullName evidence="3">DUF1566 domain-containing protein</fullName>
    </submittedName>
</protein>
<comment type="caution">
    <text evidence="3">The sequence shown here is derived from an EMBL/GenBank/DDBJ whole genome shotgun (WGS) entry which is preliminary data.</text>
</comment>
<dbReference type="Pfam" id="PF07603">
    <property type="entry name" value="Lcl_C"/>
    <property type="match status" value="2"/>
</dbReference>
<accession>A0A4V3JJ33</accession>
<dbReference type="InterPro" id="IPR011460">
    <property type="entry name" value="Lcl_C"/>
</dbReference>
<feature type="chain" id="PRO_5020561863" evidence="1">
    <location>
        <begin position="24"/>
        <end position="476"/>
    </location>
</feature>
<keyword evidence="4" id="KW-1185">Reference proteome</keyword>
<dbReference type="AlphaFoldDB" id="A0A4V3JJ33"/>
<dbReference type="RefSeq" id="WP_135603027.1">
    <property type="nucleotide sequence ID" value="NZ_RQFK01000033.1"/>
</dbReference>
<dbReference type="PANTHER" id="PTHR35812">
    <property type="entry name" value="LIPOPROTEIN"/>
    <property type="match status" value="1"/>
</dbReference>
<reference evidence="3" key="1">
    <citation type="journal article" date="2019" name="PLoS Negl. Trop. Dis.">
        <title>Revisiting the worldwide diversity of Leptospira species in the environment.</title>
        <authorList>
            <person name="Vincent A.T."/>
            <person name="Schiettekatte O."/>
            <person name="Bourhy P."/>
            <person name="Veyrier F.J."/>
            <person name="Picardeau M."/>
        </authorList>
    </citation>
    <scope>NUCLEOTIDE SEQUENCE [LARGE SCALE GENOMIC DNA]</scope>
    <source>
        <strain evidence="3">201800287</strain>
    </source>
</reference>
<feature type="signal peptide" evidence="1">
    <location>
        <begin position="1"/>
        <end position="23"/>
    </location>
</feature>
<sequence>MLSRTKRTICTFLVLFLPLFCQRSNLNNLCDPKSDDYLESLLVRYINFDETPHCGLVLKVDPPTFLICPPLTPKVNGSFFIEGFESDGNRLSFSSSPPLPEGISFSPFAGSLQGSYSGWKANRESYTITASNPKGSASCTYQPAWMGKLPLKTNITTCYDGATIPNLDPSCSVIPGQDGQFQKGISQSFIGPTLVAGVEITTDLNTGLVWTSCQRGKNSIGCSTTGTTDFQFMPARTECASLNAGSGFAGRTDWRVPEIDEYISTFDYSLANPSINQTYFPATDSWNYKTNTESNPGAGAFYPTFIESSIGSGSFSDNHRLRCISNGTPPKNKRLQNNNDGTILDLDTSLVWQRCTAGLTNLTTCTGGAELTTNWSGAISYCQNLNLAGRTWRLPNANELRSLLDFYLTYGNPGVDPIYFPNTNVSLGPPSINYWTSTTRLADPSEAFIVFFGYSSGGSIAKSNNADNRIRCVSDF</sequence>
<evidence type="ECO:0000259" key="2">
    <source>
        <dbReference type="Pfam" id="PF07603"/>
    </source>
</evidence>
<dbReference type="Proteomes" id="UP000298009">
    <property type="component" value="Unassembled WGS sequence"/>
</dbReference>
<name>A0A4V3JJ33_9LEPT</name>
<evidence type="ECO:0000313" key="3">
    <source>
        <dbReference type="EMBL" id="TGK78496.1"/>
    </source>
</evidence>
<dbReference type="Pfam" id="PF05345">
    <property type="entry name" value="He_PIG"/>
    <property type="match status" value="1"/>
</dbReference>
<gene>
    <name evidence="3" type="ORF">EHQ24_18285</name>
</gene>
<evidence type="ECO:0000313" key="4">
    <source>
        <dbReference type="Proteomes" id="UP000298009"/>
    </source>
</evidence>
<dbReference type="PANTHER" id="PTHR35812:SF1">
    <property type="entry name" value="LIPOPROTEIN"/>
    <property type="match status" value="1"/>
</dbReference>
<feature type="domain" description="Lcl C-terminal" evidence="2">
    <location>
        <begin position="200"/>
        <end position="324"/>
    </location>
</feature>
<dbReference type="EMBL" id="RQFK01000033">
    <property type="protein sequence ID" value="TGK78496.1"/>
    <property type="molecule type" value="Genomic_DNA"/>
</dbReference>
<organism evidence="3 4">
    <name type="scientific">Leptospira noumeaensis</name>
    <dbReference type="NCBI Taxonomy" id="2484964"/>
    <lineage>
        <taxon>Bacteria</taxon>
        <taxon>Pseudomonadati</taxon>
        <taxon>Spirochaetota</taxon>
        <taxon>Spirochaetia</taxon>
        <taxon>Leptospirales</taxon>
        <taxon>Leptospiraceae</taxon>
        <taxon>Leptospira</taxon>
    </lineage>
</organism>
<proteinExistence type="predicted"/>
<dbReference type="OrthoDB" id="341917at2"/>
<evidence type="ECO:0000256" key="1">
    <source>
        <dbReference type="SAM" id="SignalP"/>
    </source>
</evidence>
<keyword evidence="1" id="KW-0732">Signal</keyword>
<feature type="domain" description="Lcl C-terminal" evidence="2">
    <location>
        <begin position="341"/>
        <end position="473"/>
    </location>
</feature>